<dbReference type="PANTHER" id="PTHR42988:SF2">
    <property type="entry name" value="CYCLIC NUCLEOTIDE PHOSPHODIESTERASE CBUA0032-RELATED"/>
    <property type="match status" value="1"/>
</dbReference>
<keyword evidence="2 6" id="KW-0378">Hydrolase</keyword>
<keyword evidence="7" id="KW-1185">Reference proteome</keyword>
<reference evidence="6 7" key="1">
    <citation type="submission" date="2017-07" db="EMBL/GenBank/DDBJ databases">
        <title>Leptospira spp. isolated from tropical soils.</title>
        <authorList>
            <person name="Thibeaux R."/>
            <person name="Iraola G."/>
            <person name="Ferres I."/>
            <person name="Bierque E."/>
            <person name="Girault D."/>
            <person name="Soupe-Gilbert M.-E."/>
            <person name="Picardeau M."/>
            <person name="Goarant C."/>
        </authorList>
    </citation>
    <scope>NUCLEOTIDE SEQUENCE [LARGE SCALE GENOMIC DNA]</scope>
    <source>
        <strain evidence="6 7">MCA1-C-A1</strain>
    </source>
</reference>
<sequence>MKLVHLSDLHFPVALPFMTLKGKMIPGYMNYTFRRMRKYPIFLWDAIVRKVESINPDIIVISGDITNVSHRTEYEESKKILAPVLGDKTFMIPGNHDRYTSIAAGTKGLDLPYYEKFFSPWMGESIPLQKDYLRIKKIGKLALVGWDSNMPLSVLNAYGYVGEEIVHSTLEYLEKEKLDQYILICHHPIWNPPERQESSGHKMKNREEIAELLKKRPPLAYLHGHVHTNWVKYPDPEKPYYVINSASSTRISDKRHQSGFHLMEWNETQINIKRFTFSNEEGEFTETQTISYQEKETNGR</sequence>
<dbReference type="EMBL" id="NPDN01000003">
    <property type="protein sequence ID" value="PJZ25998.1"/>
    <property type="molecule type" value="Genomic_DNA"/>
</dbReference>
<dbReference type="InterPro" id="IPR004843">
    <property type="entry name" value="Calcineurin-like_PHP"/>
</dbReference>
<keyword evidence="1" id="KW-0479">Metal-binding</keyword>
<dbReference type="OrthoDB" id="371150at2"/>
<evidence type="ECO:0000256" key="4">
    <source>
        <dbReference type="ARBA" id="ARBA00025742"/>
    </source>
</evidence>
<dbReference type="InterPro" id="IPR050884">
    <property type="entry name" value="CNP_phosphodiesterase-III"/>
</dbReference>
<evidence type="ECO:0000259" key="5">
    <source>
        <dbReference type="Pfam" id="PF00149"/>
    </source>
</evidence>
<evidence type="ECO:0000256" key="2">
    <source>
        <dbReference type="ARBA" id="ARBA00022801"/>
    </source>
</evidence>
<evidence type="ECO:0000313" key="6">
    <source>
        <dbReference type="EMBL" id="PJZ25998.1"/>
    </source>
</evidence>
<dbReference type="SUPFAM" id="SSF56300">
    <property type="entry name" value="Metallo-dependent phosphatases"/>
    <property type="match status" value="1"/>
</dbReference>
<gene>
    <name evidence="6" type="ORF">CH357_05700</name>
</gene>
<dbReference type="Gene3D" id="3.60.21.10">
    <property type="match status" value="1"/>
</dbReference>
<keyword evidence="3" id="KW-0408">Iron</keyword>
<dbReference type="RefSeq" id="WP_100705798.1">
    <property type="nucleotide sequence ID" value="NZ_NPDL01000015.1"/>
</dbReference>
<dbReference type="Proteomes" id="UP000232196">
    <property type="component" value="Unassembled WGS sequence"/>
</dbReference>
<proteinExistence type="inferred from homology"/>
<dbReference type="PANTHER" id="PTHR42988">
    <property type="entry name" value="PHOSPHOHYDROLASE"/>
    <property type="match status" value="1"/>
</dbReference>
<dbReference type="Pfam" id="PF00149">
    <property type="entry name" value="Metallophos"/>
    <property type="match status" value="1"/>
</dbReference>
<comment type="caution">
    <text evidence="6">The sequence shown here is derived from an EMBL/GenBank/DDBJ whole genome shotgun (WGS) entry which is preliminary data.</text>
</comment>
<dbReference type="GO" id="GO:0016787">
    <property type="term" value="F:hydrolase activity"/>
    <property type="evidence" value="ECO:0007669"/>
    <property type="project" value="UniProtKB-KW"/>
</dbReference>
<name>A0A2M9XE75_9LEPT</name>
<dbReference type="InterPro" id="IPR029052">
    <property type="entry name" value="Metallo-depent_PP-like"/>
</dbReference>
<protein>
    <submittedName>
        <fullName evidence="6">Phosphohydrolase</fullName>
    </submittedName>
</protein>
<evidence type="ECO:0000256" key="1">
    <source>
        <dbReference type="ARBA" id="ARBA00022723"/>
    </source>
</evidence>
<dbReference type="GO" id="GO:0046872">
    <property type="term" value="F:metal ion binding"/>
    <property type="evidence" value="ECO:0007669"/>
    <property type="project" value="UniProtKB-KW"/>
</dbReference>
<dbReference type="AlphaFoldDB" id="A0A2M9XE75"/>
<evidence type="ECO:0000313" key="7">
    <source>
        <dbReference type="Proteomes" id="UP000232196"/>
    </source>
</evidence>
<comment type="similarity">
    <text evidence="4">Belongs to the cyclic nucleotide phosphodiesterase class-III family.</text>
</comment>
<feature type="domain" description="Calcineurin-like phosphoesterase" evidence="5">
    <location>
        <begin position="1"/>
        <end position="228"/>
    </location>
</feature>
<accession>A0A2M9XE75</accession>
<organism evidence="6 7">
    <name type="scientific">Leptospira hartskeerlii</name>
    <dbReference type="NCBI Taxonomy" id="2023177"/>
    <lineage>
        <taxon>Bacteria</taxon>
        <taxon>Pseudomonadati</taxon>
        <taxon>Spirochaetota</taxon>
        <taxon>Spirochaetia</taxon>
        <taxon>Leptospirales</taxon>
        <taxon>Leptospiraceae</taxon>
        <taxon>Leptospira</taxon>
    </lineage>
</organism>
<evidence type="ECO:0000256" key="3">
    <source>
        <dbReference type="ARBA" id="ARBA00023004"/>
    </source>
</evidence>